<name>A0A8S2PVR8_9BILA</name>
<dbReference type="EMBL" id="CAJOBC010025964">
    <property type="protein sequence ID" value="CAF4069075.1"/>
    <property type="molecule type" value="Genomic_DNA"/>
</dbReference>
<dbReference type="InterPro" id="IPR052160">
    <property type="entry name" value="Gypsy_RT_Integrase-like"/>
</dbReference>
<dbReference type="PANTHER" id="PTHR47266">
    <property type="entry name" value="ENDONUCLEASE-RELATED"/>
    <property type="match status" value="1"/>
</dbReference>
<gene>
    <name evidence="1" type="ORF">SRO942_LOCUS27672</name>
</gene>
<dbReference type="InterPro" id="IPR036397">
    <property type="entry name" value="RNaseH_sf"/>
</dbReference>
<dbReference type="InterPro" id="IPR012337">
    <property type="entry name" value="RNaseH-like_sf"/>
</dbReference>
<evidence type="ECO:0000313" key="2">
    <source>
        <dbReference type="Proteomes" id="UP000681722"/>
    </source>
</evidence>
<dbReference type="AlphaFoldDB" id="A0A8S2PVR8"/>
<reference evidence="1" key="1">
    <citation type="submission" date="2021-02" db="EMBL/GenBank/DDBJ databases">
        <authorList>
            <person name="Nowell W R."/>
        </authorList>
    </citation>
    <scope>NUCLEOTIDE SEQUENCE</scope>
</reference>
<evidence type="ECO:0000313" key="1">
    <source>
        <dbReference type="EMBL" id="CAF4069075.1"/>
    </source>
</evidence>
<accession>A0A8S2PVR8</accession>
<evidence type="ECO:0008006" key="3">
    <source>
        <dbReference type="Google" id="ProtNLM"/>
    </source>
</evidence>
<sequence length="75" mass="8515">MKSDIKQWIKTCTKCQISTCGKIATEELHPLISVAAFHRWSLDFIGQLPLTEQGNRWILVAIDHTTKWPIAKAVP</sequence>
<feature type="non-terminal residue" evidence="1">
    <location>
        <position position="75"/>
    </location>
</feature>
<organism evidence="1 2">
    <name type="scientific">Didymodactylos carnosus</name>
    <dbReference type="NCBI Taxonomy" id="1234261"/>
    <lineage>
        <taxon>Eukaryota</taxon>
        <taxon>Metazoa</taxon>
        <taxon>Spiralia</taxon>
        <taxon>Gnathifera</taxon>
        <taxon>Rotifera</taxon>
        <taxon>Eurotatoria</taxon>
        <taxon>Bdelloidea</taxon>
        <taxon>Philodinida</taxon>
        <taxon>Philodinidae</taxon>
        <taxon>Didymodactylos</taxon>
    </lineage>
</organism>
<protein>
    <recommendedName>
        <fullName evidence="3">Integrase zinc-binding domain-containing protein</fullName>
    </recommendedName>
</protein>
<dbReference type="Gene3D" id="3.30.420.10">
    <property type="entry name" value="Ribonuclease H-like superfamily/Ribonuclease H"/>
    <property type="match status" value="1"/>
</dbReference>
<dbReference type="Proteomes" id="UP000681722">
    <property type="component" value="Unassembled WGS sequence"/>
</dbReference>
<dbReference type="GO" id="GO:0003676">
    <property type="term" value="F:nucleic acid binding"/>
    <property type="evidence" value="ECO:0007669"/>
    <property type="project" value="InterPro"/>
</dbReference>
<dbReference type="SUPFAM" id="SSF53098">
    <property type="entry name" value="Ribonuclease H-like"/>
    <property type="match status" value="1"/>
</dbReference>
<comment type="caution">
    <text evidence="1">The sequence shown here is derived from an EMBL/GenBank/DDBJ whole genome shotgun (WGS) entry which is preliminary data.</text>
</comment>
<dbReference type="OrthoDB" id="8052860at2759"/>
<proteinExistence type="predicted"/>